<organism evidence="1 2">
    <name type="scientific">Desulfobacca acetoxidans (strain ATCC 700848 / DSM 11109 / ASRB2)</name>
    <dbReference type="NCBI Taxonomy" id="880072"/>
    <lineage>
        <taxon>Bacteria</taxon>
        <taxon>Pseudomonadati</taxon>
        <taxon>Thermodesulfobacteriota</taxon>
        <taxon>Desulfobaccia</taxon>
        <taxon>Desulfobaccales</taxon>
        <taxon>Desulfobaccaceae</taxon>
        <taxon>Desulfobacca</taxon>
    </lineage>
</organism>
<protein>
    <submittedName>
        <fullName evidence="1">Uncharacterized protein</fullName>
    </submittedName>
</protein>
<dbReference type="EMBL" id="CP002629">
    <property type="protein sequence ID" value="AEB08512.1"/>
    <property type="molecule type" value="Genomic_DNA"/>
</dbReference>
<proteinExistence type="predicted"/>
<gene>
    <name evidence="1" type="ordered locus">Desac_0629</name>
</gene>
<dbReference type="RefSeq" id="WP_013705625.1">
    <property type="nucleotide sequence ID" value="NC_015388.1"/>
</dbReference>
<dbReference type="HOGENOM" id="CLU_2205777_0_0_7"/>
<dbReference type="STRING" id="880072.Desac_0629"/>
<accession>F2NG99</accession>
<dbReference type="AlphaFoldDB" id="F2NG99"/>
<name>F2NG99_DESAR</name>
<dbReference type="KEGG" id="dao:Desac_0629"/>
<reference evidence="2" key="2">
    <citation type="submission" date="2011-03" db="EMBL/GenBank/DDBJ databases">
        <title>The complete genome of Desulfobacca acetoxidans DSM 11109.</title>
        <authorList>
            <consortium name="US DOE Joint Genome Institute (JGI-PGF)"/>
            <person name="Lucas S."/>
            <person name="Copeland A."/>
            <person name="Lapidus A."/>
            <person name="Bruce D."/>
            <person name="Goodwin L."/>
            <person name="Pitluck S."/>
            <person name="Peters L."/>
            <person name="Kyrpides N."/>
            <person name="Mavromatis K."/>
            <person name="Ivanova N."/>
            <person name="Ovchinnikova G."/>
            <person name="Teshima H."/>
            <person name="Detter J.C."/>
            <person name="Han C."/>
            <person name="Land M."/>
            <person name="Hauser L."/>
            <person name="Markowitz V."/>
            <person name="Cheng J.-F."/>
            <person name="Hugenholtz P."/>
            <person name="Woyke T."/>
            <person name="Wu D."/>
            <person name="Spring S."/>
            <person name="Schueler E."/>
            <person name="Brambilla E."/>
            <person name="Klenk H.-P."/>
            <person name="Eisen J.A."/>
        </authorList>
    </citation>
    <scope>NUCLEOTIDE SEQUENCE [LARGE SCALE GENOMIC DNA]</scope>
    <source>
        <strain evidence="2">ATCC 700848 / DSM 11109 / ASRB2</strain>
    </source>
</reference>
<dbReference type="Proteomes" id="UP000000483">
    <property type="component" value="Chromosome"/>
</dbReference>
<sequence length="107" mass="11775">MANTNISVRGALAGGLTGLAADLAIAELTGHHILTGLWELIGAGVGMFRLDRRIYEAIQDTLRRAKVQEDEDYRQVAERIDEMTMDLPELRETILRLVEAGISAQKA</sequence>
<keyword evidence="2" id="KW-1185">Reference proteome</keyword>
<evidence type="ECO:0000313" key="2">
    <source>
        <dbReference type="Proteomes" id="UP000000483"/>
    </source>
</evidence>
<evidence type="ECO:0000313" key="1">
    <source>
        <dbReference type="EMBL" id="AEB08512.1"/>
    </source>
</evidence>
<reference evidence="1 2" key="1">
    <citation type="journal article" date="2011" name="Stand. Genomic Sci.">
        <title>Complete genome sequence of the acetate-degrading sulfate reducer Desulfobacca acetoxidans type strain (ASRB2).</title>
        <authorList>
            <person name="Goker M."/>
            <person name="Teshima H."/>
            <person name="Lapidus A."/>
            <person name="Nolan M."/>
            <person name="Lucas S."/>
            <person name="Hammon N."/>
            <person name="Deshpande S."/>
            <person name="Cheng J.F."/>
            <person name="Tapia R."/>
            <person name="Han C."/>
            <person name="Goodwin L."/>
            <person name="Pitluck S."/>
            <person name="Huntemann M."/>
            <person name="Liolios K."/>
            <person name="Ivanova N."/>
            <person name="Pagani I."/>
            <person name="Mavromatis K."/>
            <person name="Ovchinikova G."/>
            <person name="Pati A."/>
            <person name="Chen A."/>
            <person name="Palaniappan K."/>
            <person name="Land M."/>
            <person name="Hauser L."/>
            <person name="Brambilla E.M."/>
            <person name="Rohde M."/>
            <person name="Spring S."/>
            <person name="Detter J.C."/>
            <person name="Woyke T."/>
            <person name="Bristow J."/>
            <person name="Eisen J.A."/>
            <person name="Markowitz V."/>
            <person name="Hugenholtz P."/>
            <person name="Kyrpides N.C."/>
            <person name="Klenk H.P."/>
        </authorList>
    </citation>
    <scope>NUCLEOTIDE SEQUENCE [LARGE SCALE GENOMIC DNA]</scope>
    <source>
        <strain evidence="2">ATCC 700848 / DSM 11109 / ASRB2</strain>
    </source>
</reference>